<keyword evidence="3" id="KW-1185">Reference proteome</keyword>
<reference evidence="2 3" key="1">
    <citation type="submission" date="2019-07" db="EMBL/GenBank/DDBJ databases">
        <title>Whole genome shotgun sequence of Pseudoalteromonas espejiana NBRC 102222.</title>
        <authorList>
            <person name="Hosoyama A."/>
            <person name="Uohara A."/>
            <person name="Ohji S."/>
            <person name="Ichikawa N."/>
        </authorList>
    </citation>
    <scope>NUCLEOTIDE SEQUENCE [LARGE SCALE GENOMIC DNA]</scope>
    <source>
        <strain evidence="2 3">NBRC 102222</strain>
    </source>
</reference>
<comment type="caution">
    <text evidence="2">The sequence shown here is derived from an EMBL/GenBank/DDBJ whole genome shotgun (WGS) entry which is preliminary data.</text>
</comment>
<accession>A0A510XTT1</accession>
<name>A0A510XTT1_9GAMM</name>
<dbReference type="PANTHER" id="PTHR34823">
    <property type="entry name" value="GLCNAC-BINDING PROTEIN A"/>
    <property type="match status" value="1"/>
</dbReference>
<dbReference type="InterPro" id="IPR051024">
    <property type="entry name" value="GlcNAc_Chitin_IntDeg"/>
</dbReference>
<evidence type="ECO:0000313" key="2">
    <source>
        <dbReference type="EMBL" id="GEK54445.1"/>
    </source>
</evidence>
<gene>
    <name evidence="2" type="ORF">PES01_12900</name>
</gene>
<dbReference type="EMBL" id="BJUM01000010">
    <property type="protein sequence ID" value="GEK54445.1"/>
    <property type="molecule type" value="Genomic_DNA"/>
</dbReference>
<protein>
    <recommendedName>
        <fullName evidence="1">N-acetylglucosamine binding protein A domain-containing protein</fullName>
    </recommendedName>
</protein>
<dbReference type="AlphaFoldDB" id="A0A510XTT1"/>
<evidence type="ECO:0000259" key="1">
    <source>
        <dbReference type="Pfam" id="PF18416"/>
    </source>
</evidence>
<dbReference type="Proteomes" id="UP000321419">
    <property type="component" value="Unassembled WGS sequence"/>
</dbReference>
<feature type="domain" description="N-acetylglucosamine binding protein A" evidence="1">
    <location>
        <begin position="12"/>
        <end position="108"/>
    </location>
</feature>
<proteinExistence type="predicted"/>
<dbReference type="Pfam" id="PF18416">
    <property type="entry name" value="GbpA_2"/>
    <property type="match status" value="1"/>
</dbReference>
<sequence length="191" mass="21357">MFMHTSLACGTWSTIGCLNHHTQLFIGDVVSVTFSDTQGVLVDLSFNYKITSLEQGEPHAWPRLVAEYINVHVPLVSAGRMTDQGLVVAYRGNKIFALESSGINQARVDFHCVAKCDSSTQCNNQEYDYIYPQCCEKYNAGTKVLQPKTGYIYQCKAWPFSQFCRTASDKDPSFEPGVGKSWAMAWTQVSK</sequence>
<evidence type="ECO:0000313" key="3">
    <source>
        <dbReference type="Proteomes" id="UP000321419"/>
    </source>
</evidence>
<dbReference type="Gene3D" id="3.30.70.2150">
    <property type="match status" value="1"/>
</dbReference>
<dbReference type="InterPro" id="IPR041029">
    <property type="entry name" value="GbpA_2"/>
</dbReference>
<dbReference type="PANTHER" id="PTHR34823:SF1">
    <property type="entry name" value="CHITIN-BINDING TYPE-4 DOMAIN-CONTAINING PROTEIN"/>
    <property type="match status" value="1"/>
</dbReference>
<organism evidence="2 3">
    <name type="scientific">Pseudoalteromonas espejiana</name>
    <dbReference type="NCBI Taxonomy" id="28107"/>
    <lineage>
        <taxon>Bacteria</taxon>
        <taxon>Pseudomonadati</taxon>
        <taxon>Pseudomonadota</taxon>
        <taxon>Gammaproteobacteria</taxon>
        <taxon>Alteromonadales</taxon>
        <taxon>Pseudoalteromonadaceae</taxon>
        <taxon>Pseudoalteromonas</taxon>
    </lineage>
</organism>